<dbReference type="EMBL" id="LS992241">
    <property type="protein sequence ID" value="SYX81726.1"/>
    <property type="molecule type" value="Genomic_DNA"/>
</dbReference>
<name>A0A383R5X5_PAEAL</name>
<accession>A0A383R5X5</accession>
<feature type="compositionally biased region" description="Basic and acidic residues" evidence="1">
    <location>
        <begin position="270"/>
        <end position="284"/>
    </location>
</feature>
<feature type="region of interest" description="Disordered" evidence="1">
    <location>
        <begin position="465"/>
        <end position="487"/>
    </location>
</feature>
<dbReference type="Proteomes" id="UP000304148">
    <property type="component" value="Chromosome"/>
</dbReference>
<gene>
    <name evidence="2" type="ORF">PBLR_10145</name>
</gene>
<evidence type="ECO:0000256" key="1">
    <source>
        <dbReference type="SAM" id="MobiDB-lite"/>
    </source>
</evidence>
<evidence type="ECO:0000313" key="2">
    <source>
        <dbReference type="EMBL" id="SYX81726.1"/>
    </source>
</evidence>
<protein>
    <submittedName>
        <fullName evidence="2">Uncharacterized protein</fullName>
    </submittedName>
</protein>
<dbReference type="RefSeq" id="WP_232055448.1">
    <property type="nucleotide sequence ID" value="NZ_LS992241.1"/>
</dbReference>
<sequence length="1015" mass="111234">MALLVTFLGNSPISGVGAAYNVWLYKIEGSDLQAGRQYALALPSNVNVQDPSFFPNVPALVGTFVSRMASGLQYVGCTASSANNLTIGFVAPARTSSGNLSLYKFTPGNSWVSVPFTVPDGTVSNTQNMPLPAPGAPAYNGRPVYDFAGTLPYASELFGIYQPLPGWIGMQSALSAAAVHPESVFAELTHERFRGDSARTLSDEALAALAERYEAVSAGGLSPVGLVNLFRQYFFEFDTFLGAPAGHIWVSPGGTVEVIETSTRRTMVEKVAEQSEETSRKTEESLTDQDDVAEAVKEENSNDTKLGVSVTGGVNAKIYHADASASFSTQNTVKRASEETHKRTRTQTAKVTSEIKRNFRTSFKTVTESTDISSRRYVLQNNTKDLVNYELRRKMRKVGVQLQHIGTRLCWQVYLGDPGKDLGLGDMIHVVEAPDLTAISKPEKLPPPENKNVTFHFDVPFRHDGKGPDAEHAKETYRPHPQNSCRGLNSSTGGDDDTIDFCFEPPLPKAPAGYVLSNIVSVDHHGAQVQYLQPNLDIQNNKIKLQLTLVNFQGKFSLPFDFVLLYVPTEGAKKEVDKLNAEAEAAYQKEVARLHHEAYGKAVRERLRLVSSMRSRPADDLRSEERRWVFRSLIRRLESLGHYPQNPQHLPYLESQEIQQFFDVDEMLYFVAPDFWRPGPVSPPPLTRNSVGRYPVSPEVEEPVAPLPLTGQTVAGWYSRTDEYKAINPTEAEVASLTITAAPTVAGNITVTLNGVGQDVAVDPAVQQTATDVATLIRGTSFSGWITGGIGSTVTFTATSTGSKIDASYSAGLTGAVGTMSTITQGDSEWRVNYLITEQTQPAPMGSSLGWLIQIDGDERRNEFLNAAWVKAILPIRPGQEVAALDWLIEVEGVAALGLPSPHQQGDPSIFRGKKVDDALKLLAQELKDTNSDYRKTLISEKVFESGFDPLAEGFRPAEPYQIFDQWVEVLPTDQVAAVAVRYDPRTGQQIFYPIETPSTSQVAAVNMHYDPRID</sequence>
<evidence type="ECO:0000313" key="3">
    <source>
        <dbReference type="Proteomes" id="UP000304148"/>
    </source>
</evidence>
<organism evidence="2 3">
    <name type="scientific">Paenibacillus alvei</name>
    <name type="common">Bacillus alvei</name>
    <dbReference type="NCBI Taxonomy" id="44250"/>
    <lineage>
        <taxon>Bacteria</taxon>
        <taxon>Bacillati</taxon>
        <taxon>Bacillota</taxon>
        <taxon>Bacilli</taxon>
        <taxon>Bacillales</taxon>
        <taxon>Paenibacillaceae</taxon>
        <taxon>Paenibacillus</taxon>
    </lineage>
</organism>
<feature type="compositionally biased region" description="Basic and acidic residues" evidence="1">
    <location>
        <begin position="465"/>
        <end position="478"/>
    </location>
</feature>
<proteinExistence type="predicted"/>
<dbReference type="AlphaFoldDB" id="A0A383R5X5"/>
<reference evidence="3" key="1">
    <citation type="submission" date="2018-08" db="EMBL/GenBank/DDBJ databases">
        <authorList>
            <person name="Chevrot R."/>
        </authorList>
    </citation>
    <scope>NUCLEOTIDE SEQUENCE [LARGE SCALE GENOMIC DNA]</scope>
</reference>
<feature type="region of interest" description="Disordered" evidence="1">
    <location>
        <begin position="270"/>
        <end position="305"/>
    </location>
</feature>